<evidence type="ECO:0008006" key="3">
    <source>
        <dbReference type="Google" id="ProtNLM"/>
    </source>
</evidence>
<proteinExistence type="predicted"/>
<evidence type="ECO:0000313" key="2">
    <source>
        <dbReference type="Proteomes" id="UP000092445"/>
    </source>
</evidence>
<name>A0A1A9ZNY3_GLOPL</name>
<dbReference type="Pfam" id="PF13975">
    <property type="entry name" value="gag-asp_proteas"/>
    <property type="match status" value="1"/>
</dbReference>
<dbReference type="GO" id="GO:0006508">
    <property type="term" value="P:proteolysis"/>
    <property type="evidence" value="ECO:0007669"/>
    <property type="project" value="InterPro"/>
</dbReference>
<dbReference type="Gene3D" id="2.40.70.10">
    <property type="entry name" value="Acid Proteases"/>
    <property type="match status" value="1"/>
</dbReference>
<reference evidence="2" key="1">
    <citation type="submission" date="2014-03" db="EMBL/GenBank/DDBJ databases">
        <authorList>
            <person name="Aksoy S."/>
            <person name="Warren W."/>
            <person name="Wilson R.K."/>
        </authorList>
    </citation>
    <scope>NUCLEOTIDE SEQUENCE [LARGE SCALE GENOMIC DNA]</scope>
    <source>
        <strain evidence="2">IAEA</strain>
    </source>
</reference>
<dbReference type="InterPro" id="IPR021109">
    <property type="entry name" value="Peptidase_aspartic_dom_sf"/>
</dbReference>
<dbReference type="PROSITE" id="PS00141">
    <property type="entry name" value="ASP_PROTEASE"/>
    <property type="match status" value="1"/>
</dbReference>
<dbReference type="EnsemblMetazoa" id="GPAI020488-RA">
    <property type="protein sequence ID" value="GPAI020488-PA"/>
    <property type="gene ID" value="GPAI020488"/>
</dbReference>
<protein>
    <recommendedName>
        <fullName evidence="3">Peptidase A2 domain-containing protein</fullName>
    </recommendedName>
</protein>
<dbReference type="SUPFAM" id="SSF50630">
    <property type="entry name" value="Acid proteases"/>
    <property type="match status" value="1"/>
</dbReference>
<dbReference type="VEuPathDB" id="VectorBase:GPAI020488"/>
<dbReference type="InterPro" id="IPR001969">
    <property type="entry name" value="Aspartic_peptidase_AS"/>
</dbReference>
<dbReference type="CDD" id="cd00303">
    <property type="entry name" value="retropepsin_like"/>
    <property type="match status" value="1"/>
</dbReference>
<reference evidence="1" key="2">
    <citation type="submission" date="2020-05" db="UniProtKB">
        <authorList>
            <consortium name="EnsemblMetazoa"/>
        </authorList>
    </citation>
    <scope>IDENTIFICATION</scope>
    <source>
        <strain evidence="1">IAEA</strain>
    </source>
</reference>
<organism evidence="1 2">
    <name type="scientific">Glossina pallidipes</name>
    <name type="common">Tsetse fly</name>
    <dbReference type="NCBI Taxonomy" id="7398"/>
    <lineage>
        <taxon>Eukaryota</taxon>
        <taxon>Metazoa</taxon>
        <taxon>Ecdysozoa</taxon>
        <taxon>Arthropoda</taxon>
        <taxon>Hexapoda</taxon>
        <taxon>Insecta</taxon>
        <taxon>Pterygota</taxon>
        <taxon>Neoptera</taxon>
        <taxon>Endopterygota</taxon>
        <taxon>Diptera</taxon>
        <taxon>Brachycera</taxon>
        <taxon>Muscomorpha</taxon>
        <taxon>Hippoboscoidea</taxon>
        <taxon>Glossinidae</taxon>
        <taxon>Glossina</taxon>
    </lineage>
</organism>
<dbReference type="Proteomes" id="UP000092445">
    <property type="component" value="Unassembled WGS sequence"/>
</dbReference>
<accession>A0A1A9ZNY3</accession>
<dbReference type="GO" id="GO:0004190">
    <property type="term" value="F:aspartic-type endopeptidase activity"/>
    <property type="evidence" value="ECO:0007669"/>
    <property type="project" value="InterPro"/>
</dbReference>
<evidence type="ECO:0000313" key="1">
    <source>
        <dbReference type="EnsemblMetazoa" id="GPAI020488-PA"/>
    </source>
</evidence>
<dbReference type="AlphaFoldDB" id="A0A1A9ZNY3"/>
<sequence length="243" mass="26851">MWTSSKEVRPAELISENDTLDGVCAAVRQVLRENRRMPFSKTRKCCVGQKLGHSVRTGVKLKRVRTAGQRLTPKFSSLKVGITQSKRSNSSLTIDGKIQGCNYIITLDTGASHSIINSAIIKEKCSPLVEAWFRTATGEETASKGKNIRNTSISDVLMKHEFLVAGIMDEVLLGMDFMPKQGFVLDMEMQVLQYVSLTLTLTVGYARQAEVLQVVVQRQQKIPPNSEAIVLTPGPRELKLSGT</sequence>
<keyword evidence="2" id="KW-1185">Reference proteome</keyword>